<feature type="region of interest" description="Disordered" evidence="12">
    <location>
        <begin position="383"/>
        <end position="410"/>
    </location>
</feature>
<dbReference type="SUPFAM" id="SSF52540">
    <property type="entry name" value="P-loop containing nucleoside triphosphate hydrolases"/>
    <property type="match status" value="1"/>
</dbReference>
<evidence type="ECO:0000259" key="15">
    <source>
        <dbReference type="PROSITE" id="PS51195"/>
    </source>
</evidence>
<evidence type="ECO:0000256" key="6">
    <source>
        <dbReference type="ARBA" id="ARBA00022840"/>
    </source>
</evidence>
<feature type="compositionally biased region" description="Basic and acidic residues" evidence="12">
    <location>
        <begin position="383"/>
        <end position="394"/>
    </location>
</feature>
<dbReference type="FunFam" id="3.40.50.300:FF:000468">
    <property type="entry name" value="ATP-dependent RNA helicase RhlE"/>
    <property type="match status" value="1"/>
</dbReference>
<dbReference type="GO" id="GO:0003676">
    <property type="term" value="F:nucleic acid binding"/>
    <property type="evidence" value="ECO:0007669"/>
    <property type="project" value="InterPro"/>
</dbReference>
<evidence type="ECO:0000256" key="1">
    <source>
        <dbReference type="ARBA" id="ARBA00012552"/>
    </source>
</evidence>
<evidence type="ECO:0000256" key="4">
    <source>
        <dbReference type="ARBA" id="ARBA00022801"/>
    </source>
</evidence>
<keyword evidence="4 11" id="KW-0378">Hydrolase</keyword>
<reference evidence="16 17" key="1">
    <citation type="journal article" date="2012" name="Science">
        <title>Ecological populations of bacteria act as socially cohesive units of antibiotic production and resistance.</title>
        <authorList>
            <person name="Cordero O.X."/>
            <person name="Wildschutte H."/>
            <person name="Kirkup B."/>
            <person name="Proehl S."/>
            <person name="Ngo L."/>
            <person name="Hussain F."/>
            <person name="Le Roux F."/>
            <person name="Mincer T."/>
            <person name="Polz M.F."/>
        </authorList>
    </citation>
    <scope>NUCLEOTIDE SEQUENCE [LARGE SCALE GENOMIC DNA]</scope>
    <source>
        <strain evidence="16 17">FF-454</strain>
    </source>
</reference>
<evidence type="ECO:0000256" key="8">
    <source>
        <dbReference type="ARBA" id="ARBA00047984"/>
    </source>
</evidence>
<dbReference type="InterPro" id="IPR011545">
    <property type="entry name" value="DEAD/DEAH_box_helicase_dom"/>
</dbReference>
<dbReference type="GO" id="GO:0042255">
    <property type="term" value="P:ribosome assembly"/>
    <property type="evidence" value="ECO:0007669"/>
    <property type="project" value="UniProtKB-ARBA"/>
</dbReference>
<dbReference type="PROSITE" id="PS00039">
    <property type="entry name" value="DEAD_ATP_HELICASE"/>
    <property type="match status" value="1"/>
</dbReference>
<dbReference type="AlphaFoldDB" id="A0A1E5BVW9"/>
<dbReference type="RefSeq" id="WP_016958284.1">
    <property type="nucleotide sequence ID" value="NZ_AJWN02000109.1"/>
</dbReference>
<dbReference type="CDD" id="cd18787">
    <property type="entry name" value="SF2_C_DEAD"/>
    <property type="match status" value="1"/>
</dbReference>
<dbReference type="InterPro" id="IPR000629">
    <property type="entry name" value="RNA-helicase_DEAD-box_CS"/>
</dbReference>
<dbReference type="CDD" id="cd00268">
    <property type="entry name" value="DEADc"/>
    <property type="match status" value="1"/>
</dbReference>
<dbReference type="PROSITE" id="PS51194">
    <property type="entry name" value="HELICASE_CTER"/>
    <property type="match status" value="1"/>
</dbReference>
<comment type="caution">
    <text evidence="16">The sequence shown here is derived from an EMBL/GenBank/DDBJ whole genome shotgun (WGS) entry which is preliminary data.</text>
</comment>
<dbReference type="Gene3D" id="3.40.50.300">
    <property type="entry name" value="P-loop containing nucleotide triphosphate hydrolases"/>
    <property type="match status" value="2"/>
</dbReference>
<evidence type="ECO:0000313" key="17">
    <source>
        <dbReference type="Proteomes" id="UP000095039"/>
    </source>
</evidence>
<proteinExistence type="inferred from homology"/>
<feature type="domain" description="Helicase C-terminal" evidence="14">
    <location>
        <begin position="216"/>
        <end position="381"/>
    </location>
</feature>
<keyword evidence="2" id="KW-0963">Cytoplasm</keyword>
<evidence type="ECO:0000256" key="12">
    <source>
        <dbReference type="SAM" id="MobiDB-lite"/>
    </source>
</evidence>
<dbReference type="EC" id="3.6.4.13" evidence="1"/>
<protein>
    <recommendedName>
        <fullName evidence="9">DEAD-box ATP-dependent RNA helicase RhpA</fullName>
        <ecNumber evidence="1">3.6.4.13</ecNumber>
    </recommendedName>
</protein>
<dbReference type="PANTHER" id="PTHR47959">
    <property type="entry name" value="ATP-DEPENDENT RNA HELICASE RHLE-RELATED"/>
    <property type="match status" value="1"/>
</dbReference>
<evidence type="ECO:0000259" key="14">
    <source>
        <dbReference type="PROSITE" id="PS51194"/>
    </source>
</evidence>
<keyword evidence="5 11" id="KW-0347">Helicase</keyword>
<evidence type="ECO:0000256" key="7">
    <source>
        <dbReference type="ARBA" id="ARBA00038437"/>
    </source>
</evidence>
<dbReference type="PANTHER" id="PTHR47959:SF7">
    <property type="entry name" value="ATP-DEPENDENT RNA HELICASE DEAD BOX FAMILY"/>
    <property type="match status" value="1"/>
</dbReference>
<dbReference type="PROSITE" id="PS51192">
    <property type="entry name" value="HELICASE_ATP_BIND_1"/>
    <property type="match status" value="1"/>
</dbReference>
<dbReference type="GO" id="GO:0009266">
    <property type="term" value="P:response to temperature stimulus"/>
    <property type="evidence" value="ECO:0007669"/>
    <property type="project" value="UniProtKB-ARBA"/>
</dbReference>
<comment type="catalytic activity">
    <reaction evidence="8">
        <text>ATP + H2O = ADP + phosphate + H(+)</text>
        <dbReference type="Rhea" id="RHEA:13065"/>
        <dbReference type="ChEBI" id="CHEBI:15377"/>
        <dbReference type="ChEBI" id="CHEBI:15378"/>
        <dbReference type="ChEBI" id="CHEBI:30616"/>
        <dbReference type="ChEBI" id="CHEBI:43474"/>
        <dbReference type="ChEBI" id="CHEBI:456216"/>
        <dbReference type="EC" id="3.6.4.13"/>
    </reaction>
</comment>
<dbReference type="GO" id="GO:0005524">
    <property type="term" value="F:ATP binding"/>
    <property type="evidence" value="ECO:0007669"/>
    <property type="project" value="UniProtKB-KW"/>
</dbReference>
<evidence type="ECO:0000256" key="9">
    <source>
        <dbReference type="ARBA" id="ARBA00074363"/>
    </source>
</evidence>
<dbReference type="PROSITE" id="PS51195">
    <property type="entry name" value="Q_MOTIF"/>
    <property type="match status" value="1"/>
</dbReference>
<evidence type="ECO:0000313" key="16">
    <source>
        <dbReference type="EMBL" id="OEE57398.1"/>
    </source>
</evidence>
<gene>
    <name evidence="16" type="ORF">A1OK_17385</name>
</gene>
<accession>A0A1E5BVW9</accession>
<dbReference type="SMART" id="SM00487">
    <property type="entry name" value="DEXDc"/>
    <property type="match status" value="1"/>
</dbReference>
<keyword evidence="17" id="KW-1185">Reference proteome</keyword>
<sequence length="410" mass="45166">MSDSAFSQLHPTLQQTLVSLGYTEPTDIQQQAIPQVLAGNDVMGAAQTGTGKTAAFTLPLIHQLLESGAKGATRVLVVTPTRELAQQVYDKVIEYSQNTSLKCVALYGGANINPQKSQLQKGPEIVVGTPGRLLDHLHIGTLNLSSLDTLVLDEADRMLDMGFISDIKRLMKRMPKERQTLFFSATYPKQVLELAYGLLNQPVRIEVSTSNSTADTVNQLVHPVDKKRKRELLSFLIGSRNLKQVLVFAKTRQTTEALANELKLDGLAAEAIHGEKTQGARNRALEGFKEGKIRVLVATDVAARGLDIPSLDTVFNYELPHAAEDYIHRIGRTGRAGKSGNAISLVSREEEGMLAAIETLIDQRLPQEWLEGFEPDLNAEIEHREKRGGRGGDKRRLKHQLLKKSGGKKR</sequence>
<feature type="domain" description="DEAD-box RNA helicase Q" evidence="15">
    <location>
        <begin position="2"/>
        <end position="30"/>
    </location>
</feature>
<dbReference type="Pfam" id="PF00270">
    <property type="entry name" value="DEAD"/>
    <property type="match status" value="1"/>
</dbReference>
<feature type="short sequence motif" description="Q motif" evidence="10">
    <location>
        <begin position="2"/>
        <end position="30"/>
    </location>
</feature>
<dbReference type="InterPro" id="IPR014014">
    <property type="entry name" value="RNA_helicase_DEAD_Q_motif"/>
</dbReference>
<dbReference type="FunFam" id="3.40.50.300:FF:000108">
    <property type="entry name" value="ATP-dependent RNA helicase RhlE"/>
    <property type="match status" value="1"/>
</dbReference>
<dbReference type="InterPro" id="IPR027417">
    <property type="entry name" value="P-loop_NTPase"/>
</dbReference>
<dbReference type="InterPro" id="IPR014001">
    <property type="entry name" value="Helicase_ATP-bd"/>
</dbReference>
<keyword evidence="6 11" id="KW-0067">ATP-binding</keyword>
<evidence type="ECO:0000256" key="11">
    <source>
        <dbReference type="RuleBase" id="RU000492"/>
    </source>
</evidence>
<dbReference type="GO" id="GO:0016787">
    <property type="term" value="F:hydrolase activity"/>
    <property type="evidence" value="ECO:0007669"/>
    <property type="project" value="UniProtKB-KW"/>
</dbReference>
<evidence type="ECO:0000256" key="3">
    <source>
        <dbReference type="ARBA" id="ARBA00022741"/>
    </source>
</evidence>
<dbReference type="Pfam" id="PF00271">
    <property type="entry name" value="Helicase_C"/>
    <property type="match status" value="1"/>
</dbReference>
<comment type="similarity">
    <text evidence="7 11">Belongs to the DEAD box helicase family.</text>
</comment>
<evidence type="ECO:0000256" key="5">
    <source>
        <dbReference type="ARBA" id="ARBA00022806"/>
    </source>
</evidence>
<evidence type="ECO:0000256" key="2">
    <source>
        <dbReference type="ARBA" id="ARBA00022490"/>
    </source>
</evidence>
<evidence type="ECO:0000256" key="10">
    <source>
        <dbReference type="PROSITE-ProRule" id="PRU00552"/>
    </source>
</evidence>
<dbReference type="GO" id="GO:0005829">
    <property type="term" value="C:cytosol"/>
    <property type="evidence" value="ECO:0007669"/>
    <property type="project" value="TreeGrafter"/>
</dbReference>
<dbReference type="EMBL" id="AJWN02000109">
    <property type="protein sequence ID" value="OEE57398.1"/>
    <property type="molecule type" value="Genomic_DNA"/>
</dbReference>
<feature type="compositionally biased region" description="Basic residues" evidence="12">
    <location>
        <begin position="395"/>
        <end position="410"/>
    </location>
</feature>
<evidence type="ECO:0000259" key="13">
    <source>
        <dbReference type="PROSITE" id="PS51192"/>
    </source>
</evidence>
<dbReference type="Proteomes" id="UP000095039">
    <property type="component" value="Unassembled WGS sequence"/>
</dbReference>
<name>A0A1E5BVW9_9GAMM</name>
<dbReference type="GO" id="GO:0003724">
    <property type="term" value="F:RNA helicase activity"/>
    <property type="evidence" value="ECO:0007669"/>
    <property type="project" value="UniProtKB-EC"/>
</dbReference>
<dbReference type="InterPro" id="IPR044742">
    <property type="entry name" value="DEAD/DEAH_RhlB"/>
</dbReference>
<dbReference type="InterPro" id="IPR050079">
    <property type="entry name" value="DEAD_box_RNA_helicase"/>
</dbReference>
<dbReference type="InterPro" id="IPR001650">
    <property type="entry name" value="Helicase_C-like"/>
</dbReference>
<organism evidence="16 17">
    <name type="scientific">Enterovibrio norvegicus FF-454</name>
    <dbReference type="NCBI Taxonomy" id="1185651"/>
    <lineage>
        <taxon>Bacteria</taxon>
        <taxon>Pseudomonadati</taxon>
        <taxon>Pseudomonadota</taxon>
        <taxon>Gammaproteobacteria</taxon>
        <taxon>Vibrionales</taxon>
        <taxon>Vibrionaceae</taxon>
        <taxon>Enterovibrio</taxon>
    </lineage>
</organism>
<keyword evidence="3 11" id="KW-0547">Nucleotide-binding</keyword>
<feature type="domain" description="Helicase ATP-binding" evidence="13">
    <location>
        <begin position="33"/>
        <end position="205"/>
    </location>
</feature>
<dbReference type="SMART" id="SM00490">
    <property type="entry name" value="HELICc"/>
    <property type="match status" value="1"/>
</dbReference>